<sequence>MKQNYKTRTRKNLILTKKNIFALVLTFFGATAIIAVPLVTVANLETKNPLLQVQNQAKLISNINLKDQYQTANSSYFDVKKQLFNEDNTKKTGVDFSQFFDFYQRNDANLPINFATDYDWKRFKLDILDLKPLDQEQSFEIYYRLLQDLPNNKVATSDLYKQKVAYSFVPDYSLSNFATFSEEKLKKLRPYSNQEFRFSTKKELTKLIPIEDFENKVNAAKNPDEARNIINKYFNLEEIIGEILNDESFAFVDESGLRKSRYEIKLTKDQILGENYLAKTGQRGVYKLTFYATFTPNFAKEIAADFTKNAKYHFGIIIDLNNTFLDKSITKNIKISQFSENDYFPTTNSSQNSANSVNGWDFLNYYNNQVFATEKEREDFLGSLVSKIVKTPILSKVEFDDKLSGLDYSQISKYLKLDVKLDADATKLAIDKNKIVAKIAGKIQVKNQKDEVIAEKDFSQNVENLELLAKNDDKFADQIKKTEFKFEPKAEKWISDHKGIPKEEILSLLQSNKFDKLKKVLENTRYYGYRFNEDRLKLMVDNYKLPTAEEFAKSTIIPDKKSEGIVSIWNRSLENSQEINRFLAVLAKKDIEFVAKFWYDFLSYFKLIDKEKTQWPDDIKSNDFFKKLAEIKIVDSEKTDESQKNNHDFWLFSFNNDYLITNEKLENSFYVHSNLKNTLSLMKTNTELGAKFFVDQIKQLASTIKKGDFLTEKKKNKITSLTDFLAAFYSLVYTKDQGLFTESLGENFNYKIQFELENTPVLANVDALGSQKNQLKLKYWYNIGPVDQNGNLISVVHQTGKQTLDLALNDENKLLTENVEKLDEIAKEFPTSDQFVFLKKSDYTDFLNQLQLAATKQSENKPFKVDNEIKRLPFSRFFEFNYENYGLYAKKDKPKNSQKPDTQKSQETTQPTEIPGIIENSPAEIGNQDRYNLFLYVYDKKHPEIISTRPIKIIIIESPESLFAS</sequence>
<keyword evidence="2" id="KW-0812">Transmembrane</keyword>
<protein>
    <recommendedName>
        <fullName evidence="5">P97/LppS family protein</fullName>
    </recommendedName>
</protein>
<accession>A0ABN5DRI8</accession>
<keyword evidence="2" id="KW-1133">Transmembrane helix</keyword>
<keyword evidence="4" id="KW-1185">Reference proteome</keyword>
<proteinExistence type="predicted"/>
<feature type="region of interest" description="Disordered" evidence="1">
    <location>
        <begin position="891"/>
        <end position="923"/>
    </location>
</feature>
<evidence type="ECO:0000256" key="2">
    <source>
        <dbReference type="SAM" id="Phobius"/>
    </source>
</evidence>
<evidence type="ECO:0000256" key="1">
    <source>
        <dbReference type="SAM" id="MobiDB-lite"/>
    </source>
</evidence>
<dbReference type="RefSeq" id="WP_099451748.1">
    <property type="nucleotide sequence ID" value="NZ_CP024161.1"/>
</dbReference>
<evidence type="ECO:0000313" key="3">
    <source>
        <dbReference type="EMBL" id="ATP59425.1"/>
    </source>
</evidence>
<feature type="compositionally biased region" description="Polar residues" evidence="1">
    <location>
        <begin position="897"/>
        <end position="912"/>
    </location>
</feature>
<organism evidence="3 4">
    <name type="scientific">Mesomycoplasma dispar</name>
    <dbReference type="NCBI Taxonomy" id="86660"/>
    <lineage>
        <taxon>Bacteria</taxon>
        <taxon>Bacillati</taxon>
        <taxon>Mycoplasmatota</taxon>
        <taxon>Mycoplasmoidales</taxon>
        <taxon>Metamycoplasmataceae</taxon>
        <taxon>Mesomycoplasma</taxon>
    </lineage>
</organism>
<gene>
    <name evidence="3" type="ORF">CSW10_00365</name>
</gene>
<keyword evidence="2" id="KW-0472">Membrane</keyword>
<name>A0ABN5DRI8_9BACT</name>
<feature type="transmembrane region" description="Helical" evidence="2">
    <location>
        <begin position="20"/>
        <end position="42"/>
    </location>
</feature>
<dbReference type="NCBIfam" id="NF045828">
    <property type="entry name" value="P97_adhes_Nterm"/>
    <property type="match status" value="1"/>
</dbReference>
<dbReference type="Proteomes" id="UP000224629">
    <property type="component" value="Chromosome"/>
</dbReference>
<dbReference type="EMBL" id="CP024161">
    <property type="protein sequence ID" value="ATP59425.1"/>
    <property type="molecule type" value="Genomic_DNA"/>
</dbReference>
<reference evidence="3" key="1">
    <citation type="submission" date="2017-10" db="EMBL/GenBank/DDBJ databases">
        <title>Genome-wide analysis of the first isolated strain mycoplasma dispar GS01.</title>
        <authorList>
            <person name="Hao H."/>
            <person name="Chen S."/>
            <person name="Zhao P."/>
            <person name="Chu Y."/>
            <person name="Liu Y."/>
        </authorList>
    </citation>
    <scope>NUCLEOTIDE SEQUENCE [LARGE SCALE GENOMIC DNA]</scope>
    <source>
        <strain evidence="3">GS01</strain>
    </source>
</reference>
<evidence type="ECO:0000313" key="4">
    <source>
        <dbReference type="Proteomes" id="UP000224629"/>
    </source>
</evidence>
<dbReference type="InterPro" id="IPR054789">
    <property type="entry name" value="P97_adhes_N"/>
</dbReference>
<evidence type="ECO:0008006" key="5">
    <source>
        <dbReference type="Google" id="ProtNLM"/>
    </source>
</evidence>